<dbReference type="InterPro" id="IPR001765">
    <property type="entry name" value="Carbonic_anhydrase"/>
</dbReference>
<evidence type="ECO:0000256" key="6">
    <source>
        <dbReference type="PIRSR" id="PIRSR601765-1"/>
    </source>
</evidence>
<dbReference type="FunFam" id="3.40.1050.10:FF:000001">
    <property type="entry name" value="Carbonic anhydrase"/>
    <property type="match status" value="1"/>
</dbReference>
<evidence type="ECO:0000313" key="8">
    <source>
        <dbReference type="EMBL" id="PYF83218.1"/>
    </source>
</evidence>
<dbReference type="NCBIfam" id="NF007756">
    <property type="entry name" value="PRK10437.1"/>
    <property type="match status" value="1"/>
</dbReference>
<gene>
    <name evidence="8" type="ORF">DFP75_102312</name>
</gene>
<comment type="cofactor">
    <cofactor evidence="6">
        <name>Zn(2+)</name>
        <dbReference type="ChEBI" id="CHEBI:29105"/>
    </cofactor>
    <text evidence="6">Binds 1 zinc ion per subunit.</text>
</comment>
<dbReference type="Proteomes" id="UP000247551">
    <property type="component" value="Unassembled WGS sequence"/>
</dbReference>
<dbReference type="PANTHER" id="PTHR11002:SF76">
    <property type="entry name" value="CARBONIC ANHYDRASE"/>
    <property type="match status" value="1"/>
</dbReference>
<name>A0A318V6U6_9GAMM</name>
<comment type="function">
    <text evidence="7">Reversible hydration of carbon dioxide.</text>
</comment>
<feature type="binding site" evidence="6">
    <location>
        <position position="45"/>
    </location>
    <ligand>
        <name>Zn(2+)</name>
        <dbReference type="ChEBI" id="CHEBI:29105"/>
    </ligand>
</feature>
<dbReference type="SMART" id="SM00947">
    <property type="entry name" value="Pro_CA"/>
    <property type="match status" value="1"/>
</dbReference>
<evidence type="ECO:0000256" key="2">
    <source>
        <dbReference type="ARBA" id="ARBA00022723"/>
    </source>
</evidence>
<dbReference type="SUPFAM" id="SSF53056">
    <property type="entry name" value="beta-carbonic anhydrase, cab"/>
    <property type="match status" value="1"/>
</dbReference>
<accession>A0A318V6U6</accession>
<evidence type="ECO:0000256" key="4">
    <source>
        <dbReference type="ARBA" id="ARBA00023239"/>
    </source>
</evidence>
<evidence type="ECO:0000256" key="7">
    <source>
        <dbReference type="RuleBase" id="RU003956"/>
    </source>
</evidence>
<keyword evidence="9" id="KW-1185">Reference proteome</keyword>
<feature type="binding site" evidence="6">
    <location>
        <position position="43"/>
    </location>
    <ligand>
        <name>Zn(2+)</name>
        <dbReference type="ChEBI" id="CHEBI:29105"/>
    </ligand>
</feature>
<keyword evidence="3 6" id="KW-0862">Zinc</keyword>
<keyword evidence="2 6" id="KW-0479">Metal-binding</keyword>
<sequence length="210" mass="23920">MSNDLEDLFAKNREWAAKVTKEDPEFFSTLSKQQKPEYLWIGCADSRVPANQIVDLLPGEVFVHRNIANVVVHTDLNCLSVIQFAVDVLKVKHIMVVGHYGCGGIKAAMGTEEHGMIDNWLRHIKDVYRLHRDELDAISDMHTRFDRMCELNVVEQVANVCQSSIVQNAWRTGQELHVHGWCYSIDNGHITDLKRTVSSAEECAQQMLNM</sequence>
<dbReference type="GO" id="GO:0008270">
    <property type="term" value="F:zinc ion binding"/>
    <property type="evidence" value="ECO:0007669"/>
    <property type="project" value="UniProtKB-UniRule"/>
</dbReference>
<dbReference type="AlphaFoldDB" id="A0A318V6U6"/>
<dbReference type="RefSeq" id="WP_110573436.1">
    <property type="nucleotide sequence ID" value="NZ_QKLW01000002.1"/>
</dbReference>
<evidence type="ECO:0000256" key="1">
    <source>
        <dbReference type="ARBA" id="ARBA00006217"/>
    </source>
</evidence>
<evidence type="ECO:0000256" key="3">
    <source>
        <dbReference type="ARBA" id="ARBA00022833"/>
    </source>
</evidence>
<dbReference type="PANTHER" id="PTHR11002">
    <property type="entry name" value="CARBONIC ANHYDRASE"/>
    <property type="match status" value="1"/>
</dbReference>
<dbReference type="PROSITE" id="PS00704">
    <property type="entry name" value="PROK_CO2_ANHYDRASE_1"/>
    <property type="match status" value="1"/>
</dbReference>
<evidence type="ECO:0000313" key="9">
    <source>
        <dbReference type="Proteomes" id="UP000247551"/>
    </source>
</evidence>
<comment type="catalytic activity">
    <reaction evidence="5 7">
        <text>hydrogencarbonate + H(+) = CO2 + H2O</text>
        <dbReference type="Rhea" id="RHEA:10748"/>
        <dbReference type="ChEBI" id="CHEBI:15377"/>
        <dbReference type="ChEBI" id="CHEBI:15378"/>
        <dbReference type="ChEBI" id="CHEBI:16526"/>
        <dbReference type="ChEBI" id="CHEBI:17544"/>
        <dbReference type="EC" id="4.2.1.1"/>
    </reaction>
</comment>
<feature type="binding site" evidence="6">
    <location>
        <position position="102"/>
    </location>
    <ligand>
        <name>Zn(2+)</name>
        <dbReference type="ChEBI" id="CHEBI:29105"/>
    </ligand>
</feature>
<evidence type="ECO:0000256" key="5">
    <source>
        <dbReference type="ARBA" id="ARBA00048348"/>
    </source>
</evidence>
<comment type="similarity">
    <text evidence="1 7">Belongs to the beta-class carbonic anhydrase family.</text>
</comment>
<dbReference type="Pfam" id="PF00484">
    <property type="entry name" value="Pro_CA"/>
    <property type="match status" value="1"/>
</dbReference>
<dbReference type="Gene3D" id="3.40.1050.10">
    <property type="entry name" value="Carbonic anhydrase"/>
    <property type="match status" value="1"/>
</dbReference>
<feature type="binding site" evidence="6">
    <location>
        <position position="99"/>
    </location>
    <ligand>
        <name>Zn(2+)</name>
        <dbReference type="ChEBI" id="CHEBI:29105"/>
    </ligand>
</feature>
<dbReference type="EMBL" id="QKLW01000002">
    <property type="protein sequence ID" value="PYF83218.1"/>
    <property type="molecule type" value="Genomic_DNA"/>
</dbReference>
<dbReference type="GO" id="GO:0004089">
    <property type="term" value="F:carbonate dehydratase activity"/>
    <property type="evidence" value="ECO:0007669"/>
    <property type="project" value="UniProtKB-UniRule"/>
</dbReference>
<proteinExistence type="inferred from homology"/>
<protein>
    <recommendedName>
        <fullName evidence="7">Carbonic anhydrase</fullName>
        <ecNumber evidence="7">4.2.1.1</ecNumber>
    </recommendedName>
    <alternativeName>
        <fullName evidence="7">Carbonate dehydratase</fullName>
    </alternativeName>
</protein>
<dbReference type="PROSITE" id="PS00705">
    <property type="entry name" value="PROK_CO2_ANHYDRASE_2"/>
    <property type="match status" value="1"/>
</dbReference>
<organism evidence="8 9">
    <name type="scientific">Marinomonas alcarazii</name>
    <dbReference type="NCBI Taxonomy" id="491949"/>
    <lineage>
        <taxon>Bacteria</taxon>
        <taxon>Pseudomonadati</taxon>
        <taxon>Pseudomonadota</taxon>
        <taxon>Gammaproteobacteria</taxon>
        <taxon>Oceanospirillales</taxon>
        <taxon>Oceanospirillaceae</taxon>
        <taxon>Marinomonas</taxon>
    </lineage>
</organism>
<comment type="caution">
    <text evidence="8">The sequence shown here is derived from an EMBL/GenBank/DDBJ whole genome shotgun (WGS) entry which is preliminary data.</text>
</comment>
<dbReference type="InterPro" id="IPR015892">
    <property type="entry name" value="Carbonic_anhydrase_CS"/>
</dbReference>
<dbReference type="EC" id="4.2.1.1" evidence="7"/>
<dbReference type="GO" id="GO:0015976">
    <property type="term" value="P:carbon utilization"/>
    <property type="evidence" value="ECO:0007669"/>
    <property type="project" value="InterPro"/>
</dbReference>
<reference evidence="8 9" key="1">
    <citation type="submission" date="2018-06" db="EMBL/GenBank/DDBJ databases">
        <title>Genomic Encyclopedia of Type Strains, Phase III (KMG-III): the genomes of soil and plant-associated and newly described type strains.</title>
        <authorList>
            <person name="Whitman W."/>
        </authorList>
    </citation>
    <scope>NUCLEOTIDE SEQUENCE [LARGE SCALE GENOMIC DNA]</scope>
    <source>
        <strain evidence="8 9">CECT 7730</strain>
    </source>
</reference>
<dbReference type="InterPro" id="IPR036874">
    <property type="entry name" value="Carbonic_anhydrase_sf"/>
</dbReference>
<keyword evidence="4 7" id="KW-0456">Lyase</keyword>
<dbReference type="CDD" id="cd00883">
    <property type="entry name" value="beta_CA_cladeA"/>
    <property type="match status" value="1"/>
</dbReference>